<dbReference type="NCBIfam" id="NF033547">
    <property type="entry name" value="transpos_IS1595"/>
    <property type="match status" value="1"/>
</dbReference>
<protein>
    <recommendedName>
        <fullName evidence="2">ISXO2-like transposase domain-containing protein</fullName>
    </recommendedName>
</protein>
<proteinExistence type="predicted"/>
<dbReference type="EMBL" id="JAEPRB010000435">
    <property type="protein sequence ID" value="KAG2216233.1"/>
    <property type="molecule type" value="Genomic_DNA"/>
</dbReference>
<sequence>MAPTGIATLPSMAEVIELTTSFDRTLHRYLIEEGFFYEEMVCRNGTRMNLNHFTCDRLMWQCPSLSCGCTRSHKSRQLQRFIRDFHLLIEADLQDNDVQIGGYDENGDRIIVEIDESKFGKRKNHRGHRVKGVWVLGGIERTNKRKSFLAVVPCRDAQTLTEVIRQFIRPSSLIYSDMWRAYNGLPDEEGMNWVHEVVNHSIEFITDEGVHTNTIEGTWSAIRRHLVACHRTKLMTPWKLIEFIWRRKHNDNLWEGLLLTLKEVEFHTSTSENLTLGGPLYTDFSHLALEDEEDNHIILQRRPFDDITSESELDNSSNEEENNSDNSDYIYEE</sequence>
<feature type="domain" description="ISXO2-like transposase" evidence="2">
    <location>
        <begin position="104"/>
        <end position="248"/>
    </location>
</feature>
<feature type="compositionally biased region" description="Low complexity" evidence="1">
    <location>
        <begin position="324"/>
        <end position="333"/>
    </location>
</feature>
<dbReference type="PANTHER" id="PTHR47163:SF2">
    <property type="entry name" value="SI:DKEY-17M8.2"/>
    <property type="match status" value="1"/>
</dbReference>
<evidence type="ECO:0000313" key="3">
    <source>
        <dbReference type="EMBL" id="KAG2216233.1"/>
    </source>
</evidence>
<gene>
    <name evidence="3" type="ORF">INT45_002775</name>
</gene>
<feature type="region of interest" description="Disordered" evidence="1">
    <location>
        <begin position="309"/>
        <end position="333"/>
    </location>
</feature>
<dbReference type="InterPro" id="IPR053164">
    <property type="entry name" value="IS1016-like_transposase"/>
</dbReference>
<comment type="caution">
    <text evidence="3">The sequence shown here is derived from an EMBL/GenBank/DDBJ whole genome shotgun (WGS) entry which is preliminary data.</text>
</comment>
<dbReference type="SMART" id="SM01126">
    <property type="entry name" value="DDE_Tnp_IS1595"/>
    <property type="match status" value="1"/>
</dbReference>
<organism evidence="3 4">
    <name type="scientific">Circinella minor</name>
    <dbReference type="NCBI Taxonomy" id="1195481"/>
    <lineage>
        <taxon>Eukaryota</taxon>
        <taxon>Fungi</taxon>
        <taxon>Fungi incertae sedis</taxon>
        <taxon>Mucoromycota</taxon>
        <taxon>Mucoromycotina</taxon>
        <taxon>Mucoromycetes</taxon>
        <taxon>Mucorales</taxon>
        <taxon>Lichtheimiaceae</taxon>
        <taxon>Circinella</taxon>
    </lineage>
</organism>
<dbReference type="InterPro" id="IPR024445">
    <property type="entry name" value="Tnp_ISXO2-like"/>
</dbReference>
<feature type="compositionally biased region" description="Acidic residues" evidence="1">
    <location>
        <begin position="309"/>
        <end position="323"/>
    </location>
</feature>
<reference evidence="3 4" key="1">
    <citation type="submission" date="2020-12" db="EMBL/GenBank/DDBJ databases">
        <title>Metabolic potential, ecology and presence of endohyphal bacteria is reflected in genomic diversity of Mucoromycotina.</title>
        <authorList>
            <person name="Muszewska A."/>
            <person name="Okrasinska A."/>
            <person name="Steczkiewicz K."/>
            <person name="Drgas O."/>
            <person name="Orlowska M."/>
            <person name="Perlinska-Lenart U."/>
            <person name="Aleksandrzak-Piekarczyk T."/>
            <person name="Szatraj K."/>
            <person name="Zielenkiewicz U."/>
            <person name="Pilsyk S."/>
            <person name="Malc E."/>
            <person name="Mieczkowski P."/>
            <person name="Kruszewska J.S."/>
            <person name="Biernat P."/>
            <person name="Pawlowska J."/>
        </authorList>
    </citation>
    <scope>NUCLEOTIDE SEQUENCE [LARGE SCALE GENOMIC DNA]</scope>
    <source>
        <strain evidence="3 4">CBS 142.35</strain>
    </source>
</reference>
<name>A0A8H7VH25_9FUNG</name>
<dbReference type="OrthoDB" id="5598606at2759"/>
<dbReference type="PANTHER" id="PTHR47163">
    <property type="entry name" value="DDE_TNP_IS1595 DOMAIN-CONTAINING PROTEIN"/>
    <property type="match status" value="1"/>
</dbReference>
<accession>A0A8H7VH25</accession>
<evidence type="ECO:0000313" key="4">
    <source>
        <dbReference type="Proteomes" id="UP000646827"/>
    </source>
</evidence>
<evidence type="ECO:0000256" key="1">
    <source>
        <dbReference type="SAM" id="MobiDB-lite"/>
    </source>
</evidence>
<keyword evidence="4" id="KW-1185">Reference proteome</keyword>
<evidence type="ECO:0000259" key="2">
    <source>
        <dbReference type="SMART" id="SM01126"/>
    </source>
</evidence>
<dbReference type="Proteomes" id="UP000646827">
    <property type="component" value="Unassembled WGS sequence"/>
</dbReference>
<dbReference type="AlphaFoldDB" id="A0A8H7VH25"/>
<dbReference type="Pfam" id="PF12762">
    <property type="entry name" value="DDE_Tnp_IS1595"/>
    <property type="match status" value="1"/>
</dbReference>